<accession>A0A6S7GIW3</accession>
<feature type="region of interest" description="Disordered" evidence="1">
    <location>
        <begin position="1"/>
        <end position="43"/>
    </location>
</feature>
<keyword evidence="3" id="KW-1185">Reference proteome</keyword>
<dbReference type="Proteomes" id="UP001152795">
    <property type="component" value="Unassembled WGS sequence"/>
</dbReference>
<evidence type="ECO:0000313" key="3">
    <source>
        <dbReference type="Proteomes" id="UP001152795"/>
    </source>
</evidence>
<proteinExistence type="predicted"/>
<dbReference type="EMBL" id="CACRXK020001873">
    <property type="protein sequence ID" value="CAB3991555.1"/>
    <property type="molecule type" value="Genomic_DNA"/>
</dbReference>
<evidence type="ECO:0000313" key="2">
    <source>
        <dbReference type="EMBL" id="CAB3991555.1"/>
    </source>
</evidence>
<feature type="compositionally biased region" description="Acidic residues" evidence="1">
    <location>
        <begin position="104"/>
        <end position="118"/>
    </location>
</feature>
<organism evidence="2 3">
    <name type="scientific">Paramuricea clavata</name>
    <name type="common">Red gorgonian</name>
    <name type="synonym">Violescent sea-whip</name>
    <dbReference type="NCBI Taxonomy" id="317549"/>
    <lineage>
        <taxon>Eukaryota</taxon>
        <taxon>Metazoa</taxon>
        <taxon>Cnidaria</taxon>
        <taxon>Anthozoa</taxon>
        <taxon>Octocorallia</taxon>
        <taxon>Malacalcyonacea</taxon>
        <taxon>Plexauridae</taxon>
        <taxon>Paramuricea</taxon>
    </lineage>
</organism>
<comment type="caution">
    <text evidence="2">The sequence shown here is derived from an EMBL/GenBank/DDBJ whole genome shotgun (WGS) entry which is preliminary data.</text>
</comment>
<sequence length="118" mass="13363">MDLDNDNDVEHDRLNITDVPTTSQTTEQNDENHDSSQSNNEKRKLVTYKGEIGNMKCNVFCAMTNFAVKCKGYITKDINQRNPEGFLIEVIAKDSVPAPHQETECDEIQENESEPENG</sequence>
<feature type="compositionally biased region" description="Basic and acidic residues" evidence="1">
    <location>
        <begin position="30"/>
        <end position="43"/>
    </location>
</feature>
<feature type="region of interest" description="Disordered" evidence="1">
    <location>
        <begin position="95"/>
        <end position="118"/>
    </location>
</feature>
<dbReference type="AlphaFoldDB" id="A0A6S7GIW3"/>
<name>A0A6S7GIW3_PARCT</name>
<feature type="compositionally biased region" description="Polar residues" evidence="1">
    <location>
        <begin position="18"/>
        <end position="27"/>
    </location>
</feature>
<protein>
    <submittedName>
        <fullName evidence="2">Uncharacterized protein</fullName>
    </submittedName>
</protein>
<reference evidence="2" key="1">
    <citation type="submission" date="2020-04" db="EMBL/GenBank/DDBJ databases">
        <authorList>
            <person name="Alioto T."/>
            <person name="Alioto T."/>
            <person name="Gomez Garrido J."/>
        </authorList>
    </citation>
    <scope>NUCLEOTIDE SEQUENCE</scope>
    <source>
        <strain evidence="2">A484AB</strain>
    </source>
</reference>
<gene>
    <name evidence="2" type="ORF">PACLA_8A046152</name>
</gene>
<evidence type="ECO:0000256" key="1">
    <source>
        <dbReference type="SAM" id="MobiDB-lite"/>
    </source>
</evidence>